<organism evidence="2 3">
    <name type="scientific">Phenylobacterium zucineum (strain HLK1)</name>
    <dbReference type="NCBI Taxonomy" id="450851"/>
    <lineage>
        <taxon>Bacteria</taxon>
        <taxon>Pseudomonadati</taxon>
        <taxon>Pseudomonadota</taxon>
        <taxon>Alphaproteobacteria</taxon>
        <taxon>Caulobacterales</taxon>
        <taxon>Caulobacteraceae</taxon>
        <taxon>Phenylobacterium</taxon>
    </lineage>
</organism>
<dbReference type="RefSeq" id="WP_012521595.1">
    <property type="nucleotide sequence ID" value="NC_011144.1"/>
</dbReference>
<gene>
    <name evidence="2" type="ordered locus">PHZ_c1035</name>
</gene>
<dbReference type="KEGG" id="pzu:PHZ_c1035"/>
<dbReference type="AlphaFoldDB" id="B4RHI9"/>
<evidence type="ECO:0000313" key="2">
    <source>
        <dbReference type="EMBL" id="ACG77449.1"/>
    </source>
</evidence>
<evidence type="ECO:0000313" key="3">
    <source>
        <dbReference type="Proteomes" id="UP000001868"/>
    </source>
</evidence>
<accession>B4RHI9</accession>
<feature type="chain" id="PRO_5002825493" evidence="1">
    <location>
        <begin position="27"/>
        <end position="178"/>
    </location>
</feature>
<dbReference type="Proteomes" id="UP000001868">
    <property type="component" value="Chromosome"/>
</dbReference>
<dbReference type="HOGENOM" id="CLU_093136_1_2_5"/>
<proteinExistence type="predicted"/>
<reference evidence="2 3" key="1">
    <citation type="journal article" date="2008" name="BMC Genomics">
        <title>Complete genome of Phenylobacterium zucineum - a novel facultative intracellular bacterium isolated from human erythroleukemia cell line K562.</title>
        <authorList>
            <person name="Luo Y."/>
            <person name="Xu X."/>
            <person name="Ding Z."/>
            <person name="Liu Z."/>
            <person name="Zhang B."/>
            <person name="Yan Z."/>
            <person name="Sun J."/>
            <person name="Hu S."/>
            <person name="Hu X."/>
        </authorList>
    </citation>
    <scope>NUCLEOTIDE SEQUENCE [LARGE SCALE GENOMIC DNA]</scope>
    <source>
        <strain evidence="2 3">HLK1</strain>
    </source>
</reference>
<feature type="signal peptide" evidence="1">
    <location>
        <begin position="1"/>
        <end position="26"/>
    </location>
</feature>
<sequence length="178" mass="18370">MGAPARTRLAAAALAAAALAPAAAGAQPLETQVKAAFLAKFAAFASWPPGVLETAPALRICVVGRDPFAGALERASRSQTVSGRPLAVVRMAEVDRGSGCHVMYASGSDRQSAAQALAAVRGQPVLTVTDAARGGARGMIHFVVFEERVRFYVDLAEAQRSGLGLSSKLLSVALTVKR</sequence>
<evidence type="ECO:0000256" key="1">
    <source>
        <dbReference type="SAM" id="SignalP"/>
    </source>
</evidence>
<keyword evidence="2" id="KW-0472">Membrane</keyword>
<name>B4RHI9_PHEZH</name>
<keyword evidence="3" id="KW-1185">Reference proteome</keyword>
<keyword evidence="1" id="KW-0732">Signal</keyword>
<keyword evidence="2" id="KW-0812">Transmembrane</keyword>
<dbReference type="eggNOG" id="ENOG5032YBM">
    <property type="taxonomic scope" value="Bacteria"/>
</dbReference>
<dbReference type="Pfam" id="PF13689">
    <property type="entry name" value="DUF4154"/>
    <property type="match status" value="1"/>
</dbReference>
<dbReference type="InterPro" id="IPR025293">
    <property type="entry name" value="YfiR/HmsC-like"/>
</dbReference>
<protein>
    <submittedName>
        <fullName evidence="2">Putative transmembrane protein</fullName>
    </submittedName>
</protein>
<dbReference type="STRING" id="450851.PHZ_c1035"/>
<dbReference type="EMBL" id="CP000747">
    <property type="protein sequence ID" value="ACG77449.1"/>
    <property type="molecule type" value="Genomic_DNA"/>
</dbReference>